<reference evidence="7 8" key="2">
    <citation type="journal article" date="2014" name="Genome Announc.">
        <title>Complete Genome Sequence of Methanoregula formicica SMSPT, a Mesophilic Hydrogenotrophic Methanogen Isolated from a Methanogenic Upflow Anaerobic Sludge Blanket Reactor.</title>
        <authorList>
            <person name="Yamamoto K."/>
            <person name="Tamaki H."/>
            <person name="Cadillo-Quiroz H."/>
            <person name="Imachi H."/>
            <person name="Kyrpides N."/>
            <person name="Woyke T."/>
            <person name="Goodwin L."/>
            <person name="Zinder S.H."/>
            <person name="Kamagata Y."/>
            <person name="Liu W.T."/>
        </authorList>
    </citation>
    <scope>NUCLEOTIDE SEQUENCE [LARGE SCALE GENOMIC DNA]</scope>
    <source>
        <strain evidence="8">DSM 22288 / NBRC 105244 / SMSP</strain>
    </source>
</reference>
<accession>L0HCQ7</accession>
<dbReference type="InParanoid" id="L0HCQ7"/>
<dbReference type="eggNOG" id="arCOG00295">
    <property type="taxonomic scope" value="Archaea"/>
</dbReference>
<evidence type="ECO:0000256" key="2">
    <source>
        <dbReference type="ARBA" id="ARBA00022723"/>
    </source>
</evidence>
<protein>
    <submittedName>
        <fullName evidence="7">Putative Fe-S protein</fullName>
    </submittedName>
</protein>
<dbReference type="EMBL" id="CP003167">
    <property type="protein sequence ID" value="AGB01795.1"/>
    <property type="molecule type" value="Genomic_DNA"/>
</dbReference>
<keyword evidence="2" id="KW-0479">Metal-binding</keyword>
<evidence type="ECO:0000256" key="5">
    <source>
        <dbReference type="SAM" id="MobiDB-lite"/>
    </source>
</evidence>
<dbReference type="PROSITE" id="PS51656">
    <property type="entry name" value="4FE4S"/>
    <property type="match status" value="1"/>
</dbReference>
<dbReference type="GeneID" id="14310048"/>
<dbReference type="Pfam" id="PF04060">
    <property type="entry name" value="FeS"/>
    <property type="match status" value="1"/>
</dbReference>
<name>L0HCQ7_METFS</name>
<keyword evidence="1" id="KW-0004">4Fe-4S</keyword>
<dbReference type="Proteomes" id="UP000010824">
    <property type="component" value="Chromosome"/>
</dbReference>
<dbReference type="KEGG" id="mfo:Metfor_0735"/>
<keyword evidence="4" id="KW-0411">Iron-sulfur</keyword>
<dbReference type="GO" id="GO:0046872">
    <property type="term" value="F:metal ion binding"/>
    <property type="evidence" value="ECO:0007669"/>
    <property type="project" value="UniProtKB-KW"/>
</dbReference>
<keyword evidence="8" id="KW-1185">Reference proteome</keyword>
<reference evidence="8" key="1">
    <citation type="submission" date="2011-12" db="EMBL/GenBank/DDBJ databases">
        <title>Complete sequence of Methanoregula formicicum SMSP.</title>
        <authorList>
            <person name="Lucas S."/>
            <person name="Han J."/>
            <person name="Lapidus A."/>
            <person name="Cheng J.-F."/>
            <person name="Goodwin L."/>
            <person name="Pitluck S."/>
            <person name="Peters L."/>
            <person name="Ovchinnikova G."/>
            <person name="Teshima H."/>
            <person name="Detter J.C."/>
            <person name="Han C."/>
            <person name="Tapia R."/>
            <person name="Land M."/>
            <person name="Hauser L."/>
            <person name="Kyrpides N."/>
            <person name="Ivanova N."/>
            <person name="Pagani I."/>
            <person name="Imachi H."/>
            <person name="Tamaki H."/>
            <person name="Sekiguchi Y."/>
            <person name="Kamagata Y."/>
            <person name="Cadillo-Quiroz H."/>
            <person name="Zinder S."/>
            <person name="Liu W.-T."/>
            <person name="Woyke T."/>
        </authorList>
    </citation>
    <scope>NUCLEOTIDE SEQUENCE [LARGE SCALE GENOMIC DNA]</scope>
    <source>
        <strain evidence="8">DSM 22288 / NBRC 105244 / SMSP</strain>
    </source>
</reference>
<evidence type="ECO:0000256" key="1">
    <source>
        <dbReference type="ARBA" id="ARBA00022485"/>
    </source>
</evidence>
<dbReference type="RefSeq" id="WP_015284759.1">
    <property type="nucleotide sequence ID" value="NC_019943.1"/>
</dbReference>
<evidence type="ECO:0000256" key="3">
    <source>
        <dbReference type="ARBA" id="ARBA00023004"/>
    </source>
</evidence>
<dbReference type="AlphaFoldDB" id="L0HCQ7"/>
<sequence>MAWEPPGRNCGACGAANCSDFLLLARQGKKDLPDCPYYERPEKRDSLPAARPGSGRDLLGFDYDFAIHPFPNEPSARRHIQLLRPDLAERWDLLPGDILRGRPVEPSCPIQHVLRVFSVDPVTGILSCHTVGPMAARTDTKVFDIRAYHEIGFEGIARTVRHEPVVGFRMRFLPAHCMRQLVHSGVVQMVLNKSCGTHVLVEDLQMHGKREKLKDITIRPGDSVSIQDASGECKTVLIDGIRVHTSEGGVLERSWQDEDHGPGGHVPGSGRGRCHGHARHGHDDDD</sequence>
<dbReference type="HOGENOM" id="CLU_087825_0_0_2"/>
<evidence type="ECO:0000313" key="7">
    <source>
        <dbReference type="EMBL" id="AGB01795.1"/>
    </source>
</evidence>
<evidence type="ECO:0000256" key="4">
    <source>
        <dbReference type="ARBA" id="ARBA00023014"/>
    </source>
</evidence>
<dbReference type="OrthoDB" id="9014at2157"/>
<evidence type="ECO:0000313" key="8">
    <source>
        <dbReference type="Proteomes" id="UP000010824"/>
    </source>
</evidence>
<proteinExistence type="predicted"/>
<keyword evidence="3" id="KW-0408">Iron</keyword>
<feature type="domain" description="4Fe-4S" evidence="6">
    <location>
        <begin position="1"/>
        <end position="52"/>
    </location>
</feature>
<gene>
    <name evidence="7" type="ordered locus">Metfor_0735</name>
</gene>
<dbReference type="GO" id="GO:0051539">
    <property type="term" value="F:4 iron, 4 sulfur cluster binding"/>
    <property type="evidence" value="ECO:0007669"/>
    <property type="project" value="UniProtKB-KW"/>
</dbReference>
<dbReference type="Gene3D" id="1.10.15.40">
    <property type="entry name" value="Electron transport complex subunit B, putative Fe-S cluster"/>
    <property type="match status" value="1"/>
</dbReference>
<organism evidence="7 8">
    <name type="scientific">Methanoregula formicica (strain DSM 22288 / NBRC 105244 / SMSP)</name>
    <dbReference type="NCBI Taxonomy" id="593750"/>
    <lineage>
        <taxon>Archaea</taxon>
        <taxon>Methanobacteriati</taxon>
        <taxon>Methanobacteriota</taxon>
        <taxon>Stenosarchaea group</taxon>
        <taxon>Methanomicrobia</taxon>
        <taxon>Methanomicrobiales</taxon>
        <taxon>Methanoregulaceae</taxon>
        <taxon>Methanoregula</taxon>
    </lineage>
</organism>
<dbReference type="STRING" id="593750.Metfor_0735"/>
<dbReference type="InterPro" id="IPR007202">
    <property type="entry name" value="4Fe-4S_dom"/>
</dbReference>
<feature type="region of interest" description="Disordered" evidence="5">
    <location>
        <begin position="252"/>
        <end position="286"/>
    </location>
</feature>
<evidence type="ECO:0000259" key="6">
    <source>
        <dbReference type="PROSITE" id="PS51656"/>
    </source>
</evidence>